<name>A0A182S0L4_ANOFN</name>
<evidence type="ECO:0000256" key="1">
    <source>
        <dbReference type="SAM" id="Phobius"/>
    </source>
</evidence>
<protein>
    <submittedName>
        <fullName evidence="2">Uncharacterized protein</fullName>
    </submittedName>
</protein>
<dbReference type="AlphaFoldDB" id="A0A182S0L4"/>
<feature type="transmembrane region" description="Helical" evidence="1">
    <location>
        <begin position="53"/>
        <end position="72"/>
    </location>
</feature>
<reference evidence="2" key="1">
    <citation type="submission" date="2020-05" db="UniProtKB">
        <authorList>
            <consortium name="EnsemblMetazoa"/>
        </authorList>
    </citation>
    <scope>IDENTIFICATION</scope>
    <source>
        <strain evidence="2">FUMOZ</strain>
    </source>
</reference>
<keyword evidence="1" id="KW-0472">Membrane</keyword>
<dbReference type="VEuPathDB" id="VectorBase:AFUN014046"/>
<feature type="transmembrane region" description="Helical" evidence="1">
    <location>
        <begin position="21"/>
        <end position="41"/>
    </location>
</feature>
<keyword evidence="1" id="KW-0812">Transmembrane</keyword>
<organism evidence="2">
    <name type="scientific">Anopheles funestus</name>
    <name type="common">African malaria mosquito</name>
    <dbReference type="NCBI Taxonomy" id="62324"/>
    <lineage>
        <taxon>Eukaryota</taxon>
        <taxon>Metazoa</taxon>
        <taxon>Ecdysozoa</taxon>
        <taxon>Arthropoda</taxon>
        <taxon>Hexapoda</taxon>
        <taxon>Insecta</taxon>
        <taxon>Pterygota</taxon>
        <taxon>Neoptera</taxon>
        <taxon>Endopterygota</taxon>
        <taxon>Diptera</taxon>
        <taxon>Nematocera</taxon>
        <taxon>Culicoidea</taxon>
        <taxon>Culicidae</taxon>
        <taxon>Anophelinae</taxon>
        <taxon>Anopheles</taxon>
    </lineage>
</organism>
<proteinExistence type="predicted"/>
<sequence>MLKCSCSVLRSHRSIIVYTAKIYYTSVFLCVCMLYVSNYTYEPSRYSFRYCLPMIWYLLLTLKLHCFCSVLLNQNKNCFTI</sequence>
<accession>A0A182S0L4</accession>
<dbReference type="EnsemblMetazoa" id="AFUN014046-RA">
    <property type="protein sequence ID" value="AFUN014046-PA"/>
    <property type="gene ID" value="AFUN014046"/>
</dbReference>
<keyword evidence="1" id="KW-1133">Transmembrane helix</keyword>
<evidence type="ECO:0000313" key="2">
    <source>
        <dbReference type="EnsemblMetazoa" id="AFUN014046-PA"/>
    </source>
</evidence>